<evidence type="ECO:0008006" key="4">
    <source>
        <dbReference type="Google" id="ProtNLM"/>
    </source>
</evidence>
<dbReference type="Proteomes" id="UP000094336">
    <property type="component" value="Unassembled WGS sequence"/>
</dbReference>
<evidence type="ECO:0000313" key="3">
    <source>
        <dbReference type="Proteomes" id="UP000094336"/>
    </source>
</evidence>
<proteinExistence type="predicted"/>
<gene>
    <name evidence="2" type="ORF">BABINDRAFT_159279</name>
</gene>
<protein>
    <recommendedName>
        <fullName evidence="4">DUF1892 domain-containing protein</fullName>
    </recommendedName>
</protein>
<feature type="compositionally biased region" description="Basic and acidic residues" evidence="1">
    <location>
        <begin position="1"/>
        <end position="30"/>
    </location>
</feature>
<dbReference type="AlphaFoldDB" id="A0A1E3QYQ6"/>
<keyword evidence="3" id="KW-1185">Reference proteome</keyword>
<feature type="region of interest" description="Disordered" evidence="1">
    <location>
        <begin position="1"/>
        <end position="31"/>
    </location>
</feature>
<evidence type="ECO:0000256" key="1">
    <source>
        <dbReference type="SAM" id="MobiDB-lite"/>
    </source>
</evidence>
<dbReference type="InterPro" id="IPR015080">
    <property type="entry name" value="DUF1892"/>
</dbReference>
<dbReference type="Pfam" id="PF08987">
    <property type="entry name" value="DUF1892"/>
    <property type="match status" value="1"/>
</dbReference>
<dbReference type="EMBL" id="KV454426">
    <property type="protein sequence ID" value="ODQ82766.1"/>
    <property type="molecule type" value="Genomic_DNA"/>
</dbReference>
<sequence length="121" mass="13796">MVGEKHSPSEEESDFPSHLENDIDPNEKLDNPISIMLVWENPDKEEGNEMTDIALPGVQTFQEMNDFFDQFDEVVAIPNEGNIKYDVGSDGLVVIVVQTPEIRLQVTEFIDKFKSEHKESE</sequence>
<dbReference type="GeneID" id="30145421"/>
<reference evidence="3" key="1">
    <citation type="submission" date="2016-05" db="EMBL/GenBank/DDBJ databases">
        <title>Comparative genomics of biotechnologically important yeasts.</title>
        <authorList>
            <consortium name="DOE Joint Genome Institute"/>
            <person name="Riley R."/>
            <person name="Haridas S."/>
            <person name="Wolfe K.H."/>
            <person name="Lopes M.R."/>
            <person name="Hittinger C.T."/>
            <person name="Goker M."/>
            <person name="Salamov A."/>
            <person name="Wisecaver J."/>
            <person name="Long T.M."/>
            <person name="Aerts A.L."/>
            <person name="Barry K."/>
            <person name="Choi C."/>
            <person name="Clum A."/>
            <person name="Coughlan A.Y."/>
            <person name="Deshpande S."/>
            <person name="Douglass A.P."/>
            <person name="Hanson S.J."/>
            <person name="Klenk H.-P."/>
            <person name="Labutti K."/>
            <person name="Lapidus A."/>
            <person name="Lindquist E."/>
            <person name="Lipzen A."/>
            <person name="Meier-Kolthoff J.P."/>
            <person name="Ohm R.A."/>
            <person name="Otillar R.P."/>
            <person name="Pangilinan J."/>
            <person name="Peng Y."/>
            <person name="Rokas A."/>
            <person name="Rosa C.A."/>
            <person name="Scheuner C."/>
            <person name="Sibirny A.A."/>
            <person name="Slot J.C."/>
            <person name="Stielow J.B."/>
            <person name="Sun H."/>
            <person name="Kurtzman C.P."/>
            <person name="Blackwell M."/>
            <person name="Grigoriev I.V."/>
            <person name="Jeffries T.W."/>
        </authorList>
    </citation>
    <scope>NUCLEOTIDE SEQUENCE [LARGE SCALE GENOMIC DNA]</scope>
    <source>
        <strain evidence="3">NRRL Y-12698</strain>
    </source>
</reference>
<dbReference type="RefSeq" id="XP_018988094.1">
    <property type="nucleotide sequence ID" value="XM_019127568.1"/>
</dbReference>
<organism evidence="2 3">
    <name type="scientific">Babjeviella inositovora NRRL Y-12698</name>
    <dbReference type="NCBI Taxonomy" id="984486"/>
    <lineage>
        <taxon>Eukaryota</taxon>
        <taxon>Fungi</taxon>
        <taxon>Dikarya</taxon>
        <taxon>Ascomycota</taxon>
        <taxon>Saccharomycotina</taxon>
        <taxon>Pichiomycetes</taxon>
        <taxon>Serinales incertae sedis</taxon>
        <taxon>Babjeviella</taxon>
    </lineage>
</organism>
<dbReference type="OrthoDB" id="4035606at2759"/>
<accession>A0A1E3QYQ6</accession>
<dbReference type="InterPro" id="IPR035946">
    <property type="entry name" value="YML108W-like_sf"/>
</dbReference>
<name>A0A1E3QYQ6_9ASCO</name>
<dbReference type="SUPFAM" id="SSF89975">
    <property type="entry name" value="Hypothetical protein Yml108w"/>
    <property type="match status" value="1"/>
</dbReference>
<evidence type="ECO:0000313" key="2">
    <source>
        <dbReference type="EMBL" id="ODQ82766.1"/>
    </source>
</evidence>
<dbReference type="Gene3D" id="3.10.20.250">
    <property type="entry name" value="YML108W-like"/>
    <property type="match status" value="1"/>
</dbReference>